<sequence length="194" mass="21997">MSTINIAIFASGNGTNCENIIRYFKNSETIRVALVVSDKSRAYVLQRAERLQIETRIISKADLSNAEILLPLLRDFDIQFIVLAGFLQMIPAYLIRRYRRKMINIHPSLLPKFGGKGMYGIHVHEAVFMAREKETGMTVHWVSEQCDGGEIIAQYKTPLSSSDTIETIAAKEHELEMAYFPKVVESVVLDSCRL</sequence>
<keyword evidence="5" id="KW-0812">Transmembrane</keyword>
<dbReference type="PANTHER" id="PTHR43369:SF2">
    <property type="entry name" value="PHOSPHORIBOSYLGLYCINAMIDE FORMYLTRANSFERASE"/>
    <property type="match status" value="1"/>
</dbReference>
<dbReference type="Pfam" id="PF00551">
    <property type="entry name" value="Formyl_trans_N"/>
    <property type="match status" value="1"/>
</dbReference>
<keyword evidence="3 4" id="KW-0658">Purine biosynthesis</keyword>
<comment type="catalytic activity">
    <reaction evidence="4">
        <text>N(1)-(5-phospho-beta-D-ribosyl)glycinamide + (6R)-10-formyltetrahydrofolate = N(2)-formyl-N(1)-(5-phospho-beta-D-ribosyl)glycinamide + (6S)-5,6,7,8-tetrahydrofolate + H(+)</text>
        <dbReference type="Rhea" id="RHEA:15053"/>
        <dbReference type="ChEBI" id="CHEBI:15378"/>
        <dbReference type="ChEBI" id="CHEBI:57453"/>
        <dbReference type="ChEBI" id="CHEBI:143788"/>
        <dbReference type="ChEBI" id="CHEBI:147286"/>
        <dbReference type="ChEBI" id="CHEBI:195366"/>
        <dbReference type="EC" id="2.1.2.2"/>
    </reaction>
</comment>
<evidence type="ECO:0000256" key="4">
    <source>
        <dbReference type="HAMAP-Rule" id="MF_01930"/>
    </source>
</evidence>
<organism evidence="7 8">
    <name type="scientific">Prevotella illustrans</name>
    <dbReference type="NCBI Taxonomy" id="2800387"/>
    <lineage>
        <taxon>Bacteria</taxon>
        <taxon>Pseudomonadati</taxon>
        <taxon>Bacteroidota</taxon>
        <taxon>Bacteroidia</taxon>
        <taxon>Bacteroidales</taxon>
        <taxon>Prevotellaceae</taxon>
        <taxon>Prevotella</taxon>
    </lineage>
</organism>
<feature type="transmembrane region" description="Helical" evidence="5">
    <location>
        <begin position="78"/>
        <end position="95"/>
    </location>
</feature>
<keyword evidence="5" id="KW-1133">Transmembrane helix</keyword>
<evidence type="ECO:0000313" key="7">
    <source>
        <dbReference type="EMBL" id="MBO1362417.1"/>
    </source>
</evidence>
<evidence type="ECO:0000259" key="6">
    <source>
        <dbReference type="Pfam" id="PF00551"/>
    </source>
</evidence>
<keyword evidence="5" id="KW-0472">Membrane</keyword>
<dbReference type="EC" id="2.1.2.2" evidence="4"/>
<evidence type="ECO:0000256" key="5">
    <source>
        <dbReference type="SAM" id="Phobius"/>
    </source>
</evidence>
<evidence type="ECO:0000256" key="2">
    <source>
        <dbReference type="ARBA" id="ARBA00022679"/>
    </source>
</evidence>
<feature type="binding site" evidence="4">
    <location>
        <position position="104"/>
    </location>
    <ligand>
        <name>(6R)-10-formyltetrahydrofolate</name>
        <dbReference type="ChEBI" id="CHEBI:195366"/>
    </ligand>
</feature>
<dbReference type="SUPFAM" id="SSF53328">
    <property type="entry name" value="Formyltransferase"/>
    <property type="match status" value="1"/>
</dbReference>
<proteinExistence type="inferred from homology"/>
<evidence type="ECO:0000256" key="3">
    <source>
        <dbReference type="ARBA" id="ARBA00022755"/>
    </source>
</evidence>
<dbReference type="RefSeq" id="WP_107582501.1">
    <property type="nucleotide sequence ID" value="NZ_JAERMS010000002.1"/>
</dbReference>
<feature type="active site" description="Proton donor" evidence="4">
    <location>
        <position position="106"/>
    </location>
</feature>
<dbReference type="InterPro" id="IPR004607">
    <property type="entry name" value="GART"/>
</dbReference>
<dbReference type="PANTHER" id="PTHR43369">
    <property type="entry name" value="PHOSPHORIBOSYLGLYCINAMIDE FORMYLTRANSFERASE"/>
    <property type="match status" value="1"/>
</dbReference>
<feature type="binding site" evidence="4">
    <location>
        <begin position="14"/>
        <end position="16"/>
    </location>
    <ligand>
        <name>N(1)-(5-phospho-beta-D-ribosyl)glycinamide</name>
        <dbReference type="ChEBI" id="CHEBI:143788"/>
    </ligand>
</feature>
<comment type="caution">
    <text evidence="4">Lacks conserved residue(s) required for the propagation of feature annotation.</text>
</comment>
<keyword evidence="8" id="KW-1185">Reference proteome</keyword>
<protein>
    <recommendedName>
        <fullName evidence="4">Phosphoribosylglycinamide formyltransferase</fullName>
        <ecNumber evidence="4">2.1.2.2</ecNumber>
    </recommendedName>
    <alternativeName>
        <fullName evidence="4">5'-phosphoribosylglycinamide transformylase</fullName>
    </alternativeName>
    <alternativeName>
        <fullName evidence="4">GAR transformylase</fullName>
        <shortName evidence="4">GART</shortName>
    </alternativeName>
</protein>
<comment type="function">
    <text evidence="4">Catalyzes the transfer of a formyl group from 10-formyltetrahydrofolate to 5-phospho-ribosyl-glycinamide (GAR), producing 5-phospho-ribosyl-N-formylglycinamide (FGAR) and tetrahydrofolate.</text>
</comment>
<dbReference type="Gene3D" id="3.40.50.170">
    <property type="entry name" value="Formyl transferase, N-terminal domain"/>
    <property type="match status" value="1"/>
</dbReference>
<dbReference type="InterPro" id="IPR002376">
    <property type="entry name" value="Formyl_transf_N"/>
</dbReference>
<comment type="similarity">
    <text evidence="4">Belongs to the GART family.</text>
</comment>
<dbReference type="HAMAP" id="MF_01930">
    <property type="entry name" value="PurN"/>
    <property type="match status" value="1"/>
</dbReference>
<reference evidence="7 8" key="1">
    <citation type="submission" date="2021-01" db="EMBL/GenBank/DDBJ databases">
        <title>Prevotella A2931 sp. nov.</title>
        <authorList>
            <person name="Buhl M."/>
            <person name="Oberhettinger P."/>
        </authorList>
    </citation>
    <scope>NUCLEOTIDE SEQUENCE [LARGE SCALE GENOMIC DNA]</scope>
    <source>
        <strain evidence="7 8">A2931</strain>
    </source>
</reference>
<feature type="domain" description="Formyl transferase N-terminal" evidence="6">
    <location>
        <begin position="5"/>
        <end position="184"/>
    </location>
</feature>
<dbReference type="Proteomes" id="UP000664265">
    <property type="component" value="Unassembled WGS sequence"/>
</dbReference>
<comment type="caution">
    <text evidence="7">The sequence shown here is derived from an EMBL/GenBank/DDBJ whole genome shotgun (WGS) entry which is preliminary data.</text>
</comment>
<evidence type="ECO:0000256" key="1">
    <source>
        <dbReference type="ARBA" id="ARBA00005054"/>
    </source>
</evidence>
<evidence type="ECO:0000313" key="8">
    <source>
        <dbReference type="Proteomes" id="UP000664265"/>
    </source>
</evidence>
<feature type="site" description="Raises pKa of active site His" evidence="4">
    <location>
        <position position="147"/>
    </location>
</feature>
<gene>
    <name evidence="4" type="primary">purN</name>
    <name evidence="7" type="ORF">JHU38_01235</name>
</gene>
<dbReference type="InterPro" id="IPR036477">
    <property type="entry name" value="Formyl_transf_N_sf"/>
</dbReference>
<comment type="pathway">
    <text evidence="1 4">Purine metabolism; IMP biosynthesis via de novo pathway; N(2)-formyl-N(1)-(5-phospho-D-ribosyl)glycinamide from N(1)-(5-phospho-D-ribosyl)glycinamide (10-formyl THF route): step 1/1.</text>
</comment>
<dbReference type="EMBL" id="JAERMS010000002">
    <property type="protein sequence ID" value="MBO1362417.1"/>
    <property type="molecule type" value="Genomic_DNA"/>
</dbReference>
<dbReference type="CDD" id="cd08645">
    <property type="entry name" value="FMT_core_GART"/>
    <property type="match status" value="1"/>
</dbReference>
<accession>A0ABS3M2K3</accession>
<keyword evidence="2 4" id="KW-0808">Transferase</keyword>
<name>A0ABS3M2K3_9BACT</name>